<keyword evidence="7" id="KW-0464">Manganese</keyword>
<evidence type="ECO:0000313" key="10">
    <source>
        <dbReference type="Proteomes" id="UP000242515"/>
    </source>
</evidence>
<dbReference type="PANTHER" id="PTHR12992:SF11">
    <property type="entry name" value="MITOCHONDRIAL COENZYME A DIPHOSPHATASE NUDT8"/>
    <property type="match status" value="1"/>
</dbReference>
<name>A0A1H9I1M1_9GAMM</name>
<dbReference type="PANTHER" id="PTHR12992">
    <property type="entry name" value="NUDIX HYDROLASE"/>
    <property type="match status" value="1"/>
</dbReference>
<dbReference type="PROSITE" id="PS51462">
    <property type="entry name" value="NUDIX"/>
    <property type="match status" value="1"/>
</dbReference>
<evidence type="ECO:0000256" key="3">
    <source>
        <dbReference type="ARBA" id="ARBA00006506"/>
    </source>
</evidence>
<evidence type="ECO:0000313" key="9">
    <source>
        <dbReference type="EMBL" id="SEQ68382.1"/>
    </source>
</evidence>
<protein>
    <submittedName>
        <fullName evidence="9">8-oxo-dGTP pyrophosphatase MutT, NUDIX family</fullName>
    </submittedName>
</protein>
<keyword evidence="4" id="KW-0479">Metal-binding</keyword>
<comment type="cofactor">
    <cofactor evidence="2">
        <name>Mg(2+)</name>
        <dbReference type="ChEBI" id="CHEBI:18420"/>
    </cofactor>
</comment>
<dbReference type="Pfam" id="PF00293">
    <property type="entry name" value="NUDIX"/>
    <property type="match status" value="1"/>
</dbReference>
<reference evidence="10" key="1">
    <citation type="submission" date="2016-10" db="EMBL/GenBank/DDBJ databases">
        <authorList>
            <person name="Varghese N."/>
            <person name="Submissions S."/>
        </authorList>
    </citation>
    <scope>NUCLEOTIDE SEQUENCE [LARGE SCALE GENOMIC DNA]</scope>
    <source>
        <strain evidence="10">8N4</strain>
    </source>
</reference>
<dbReference type="CDD" id="cd03426">
    <property type="entry name" value="NUDIX_CoAse_Nudt7"/>
    <property type="match status" value="1"/>
</dbReference>
<evidence type="ECO:0000256" key="4">
    <source>
        <dbReference type="ARBA" id="ARBA00022723"/>
    </source>
</evidence>
<dbReference type="NCBIfam" id="NF007980">
    <property type="entry name" value="PRK10707.1"/>
    <property type="match status" value="1"/>
</dbReference>
<dbReference type="EMBL" id="FOGC01000005">
    <property type="protein sequence ID" value="SEQ68382.1"/>
    <property type="molecule type" value="Genomic_DNA"/>
</dbReference>
<organism evidence="9 10">
    <name type="scientific">Rosenbergiella nectarea</name>
    <dbReference type="NCBI Taxonomy" id="988801"/>
    <lineage>
        <taxon>Bacteria</taxon>
        <taxon>Pseudomonadati</taxon>
        <taxon>Pseudomonadota</taxon>
        <taxon>Gammaproteobacteria</taxon>
        <taxon>Enterobacterales</taxon>
        <taxon>Erwiniaceae</taxon>
        <taxon>Rosenbergiella</taxon>
    </lineage>
</organism>
<dbReference type="AlphaFoldDB" id="A0A1H9I1M1"/>
<evidence type="ECO:0000256" key="6">
    <source>
        <dbReference type="ARBA" id="ARBA00022842"/>
    </source>
</evidence>
<dbReference type="InterPro" id="IPR045121">
    <property type="entry name" value="CoAse"/>
</dbReference>
<sequence length="186" mass="20891">MKMNDRLSRFLSQYLLTPLVNEYVNITSHSAAVLVPIINHPHTPTLLFTQRSHQLRHHPGQVAFPGGKRDQTDSSLYETALRETYEEVGIPPQFIQKIGELPTVNSRSGHSVKPFLALVQPGFPLNPNSDEVAEVFEVPLEYLVETNNYASLPVGQPHAQRQVHFLPYGSHLIWGMTATILLHLPS</sequence>
<dbReference type="InterPro" id="IPR000086">
    <property type="entry name" value="NUDIX_hydrolase_dom"/>
</dbReference>
<evidence type="ECO:0000256" key="7">
    <source>
        <dbReference type="ARBA" id="ARBA00023211"/>
    </source>
</evidence>
<gene>
    <name evidence="9" type="ORF">SAMN05216522_105163</name>
</gene>
<dbReference type="GO" id="GO:0000287">
    <property type="term" value="F:magnesium ion binding"/>
    <property type="evidence" value="ECO:0007669"/>
    <property type="project" value="InterPro"/>
</dbReference>
<comment type="similarity">
    <text evidence="3">Belongs to the Nudix hydrolase family. PCD1 subfamily.</text>
</comment>
<proteinExistence type="inferred from homology"/>
<evidence type="ECO:0000256" key="1">
    <source>
        <dbReference type="ARBA" id="ARBA00001936"/>
    </source>
</evidence>
<comment type="cofactor">
    <cofactor evidence="1">
        <name>Mn(2+)</name>
        <dbReference type="ChEBI" id="CHEBI:29035"/>
    </cofactor>
</comment>
<dbReference type="OrthoDB" id="9802805at2"/>
<dbReference type="SUPFAM" id="SSF55811">
    <property type="entry name" value="Nudix"/>
    <property type="match status" value="1"/>
</dbReference>
<feature type="domain" description="Nudix hydrolase" evidence="8">
    <location>
        <begin position="28"/>
        <end position="162"/>
    </location>
</feature>
<dbReference type="PROSITE" id="PS01293">
    <property type="entry name" value="NUDIX_COA"/>
    <property type="match status" value="1"/>
</dbReference>
<evidence type="ECO:0000256" key="5">
    <source>
        <dbReference type="ARBA" id="ARBA00022801"/>
    </source>
</evidence>
<dbReference type="Proteomes" id="UP000242515">
    <property type="component" value="Unassembled WGS sequence"/>
</dbReference>
<dbReference type="GO" id="GO:0009132">
    <property type="term" value="P:nucleoside diphosphate metabolic process"/>
    <property type="evidence" value="ECO:0007669"/>
    <property type="project" value="InterPro"/>
</dbReference>
<dbReference type="GO" id="GO:0030145">
    <property type="term" value="F:manganese ion binding"/>
    <property type="evidence" value="ECO:0007669"/>
    <property type="project" value="InterPro"/>
</dbReference>
<evidence type="ECO:0000256" key="2">
    <source>
        <dbReference type="ARBA" id="ARBA00001946"/>
    </source>
</evidence>
<dbReference type="InterPro" id="IPR000059">
    <property type="entry name" value="NUDIX_hydrolase_NudL_CS"/>
</dbReference>
<keyword evidence="10" id="KW-1185">Reference proteome</keyword>
<dbReference type="GO" id="GO:0010945">
    <property type="term" value="F:coenzyme A diphosphatase activity"/>
    <property type="evidence" value="ECO:0007669"/>
    <property type="project" value="InterPro"/>
</dbReference>
<evidence type="ECO:0000259" key="8">
    <source>
        <dbReference type="PROSITE" id="PS51462"/>
    </source>
</evidence>
<dbReference type="InterPro" id="IPR015797">
    <property type="entry name" value="NUDIX_hydrolase-like_dom_sf"/>
</dbReference>
<keyword evidence="6" id="KW-0460">Magnesium</keyword>
<dbReference type="Gene3D" id="3.90.79.10">
    <property type="entry name" value="Nucleoside Triphosphate Pyrophosphohydrolase"/>
    <property type="match status" value="1"/>
</dbReference>
<accession>A0A1H9I1M1</accession>
<keyword evidence="5" id="KW-0378">Hydrolase</keyword>
<dbReference type="STRING" id="988801.SAMN05216522_105163"/>